<dbReference type="OrthoDB" id="5568266at2"/>
<evidence type="ECO:0000256" key="1">
    <source>
        <dbReference type="ARBA" id="ARBA00003293"/>
    </source>
</evidence>
<comment type="function">
    <text evidence="1">Possible endonuclease which induces a single-strand cut and initiates DNA replication.</text>
</comment>
<feature type="compositionally biased region" description="Basic and acidic residues" evidence="7">
    <location>
        <begin position="684"/>
        <end position="695"/>
    </location>
</feature>
<feature type="domain" description="Replication gene A protein-like" evidence="8">
    <location>
        <begin position="159"/>
        <end position="474"/>
    </location>
</feature>
<dbReference type="GO" id="GO:0006260">
    <property type="term" value="P:DNA replication"/>
    <property type="evidence" value="ECO:0007669"/>
    <property type="project" value="UniProtKB-KW"/>
</dbReference>
<reference evidence="10" key="1">
    <citation type="submission" date="2016-08" db="EMBL/GenBank/DDBJ databases">
        <authorList>
            <person name="Varghese N."/>
            <person name="Submissions Spin"/>
        </authorList>
    </citation>
    <scope>NUCLEOTIDE SEQUENCE [LARGE SCALE GENOMIC DNA]</scope>
    <source>
        <strain evidence="10">REICA_142</strain>
    </source>
</reference>
<keyword evidence="6" id="KW-0378">Hydrolase</keyword>
<evidence type="ECO:0000313" key="9">
    <source>
        <dbReference type="EMBL" id="SCC54188.1"/>
    </source>
</evidence>
<evidence type="ECO:0000313" key="10">
    <source>
        <dbReference type="Proteomes" id="UP000198515"/>
    </source>
</evidence>
<dbReference type="Pfam" id="PF05840">
    <property type="entry name" value="Phage_GPA"/>
    <property type="match status" value="1"/>
</dbReference>
<keyword evidence="4" id="KW-0540">Nuclease</keyword>
<dbReference type="GO" id="GO:0016787">
    <property type="term" value="F:hydrolase activity"/>
    <property type="evidence" value="ECO:0007669"/>
    <property type="project" value="UniProtKB-KW"/>
</dbReference>
<proteinExistence type="inferred from homology"/>
<name>A0A1C4FDY6_9ENTR</name>
<gene>
    <name evidence="9" type="ORF">GA0061070_103538</name>
</gene>
<evidence type="ECO:0000256" key="3">
    <source>
        <dbReference type="ARBA" id="ARBA00022705"/>
    </source>
</evidence>
<dbReference type="AlphaFoldDB" id="A0A1C4FDY6"/>
<dbReference type="Proteomes" id="UP000198515">
    <property type="component" value="Unassembled WGS sequence"/>
</dbReference>
<dbReference type="RefSeq" id="WP_090137111.1">
    <property type="nucleotide sequence ID" value="NZ_FMBC01000035.1"/>
</dbReference>
<evidence type="ECO:0000256" key="5">
    <source>
        <dbReference type="ARBA" id="ARBA00022759"/>
    </source>
</evidence>
<accession>A0A1C4FDY6</accession>
<organism evidence="9 10">
    <name type="scientific">Kosakonia oryziphila</name>
    <dbReference type="NCBI Taxonomy" id="1005667"/>
    <lineage>
        <taxon>Bacteria</taxon>
        <taxon>Pseudomonadati</taxon>
        <taxon>Pseudomonadota</taxon>
        <taxon>Gammaproteobacteria</taxon>
        <taxon>Enterobacterales</taxon>
        <taxon>Enterobacteriaceae</taxon>
        <taxon>Kosakonia</taxon>
    </lineage>
</organism>
<keyword evidence="3" id="KW-0235">DNA replication</keyword>
<evidence type="ECO:0000256" key="4">
    <source>
        <dbReference type="ARBA" id="ARBA00022722"/>
    </source>
</evidence>
<feature type="region of interest" description="Disordered" evidence="7">
    <location>
        <begin position="684"/>
        <end position="713"/>
    </location>
</feature>
<dbReference type="EMBL" id="FMBC01000035">
    <property type="protein sequence ID" value="SCC54188.1"/>
    <property type="molecule type" value="Genomic_DNA"/>
</dbReference>
<evidence type="ECO:0000259" key="8">
    <source>
        <dbReference type="Pfam" id="PF05840"/>
    </source>
</evidence>
<feature type="region of interest" description="Disordered" evidence="7">
    <location>
        <begin position="1"/>
        <end position="23"/>
    </location>
</feature>
<evidence type="ECO:0000256" key="6">
    <source>
        <dbReference type="ARBA" id="ARBA00022801"/>
    </source>
</evidence>
<evidence type="ECO:0000256" key="7">
    <source>
        <dbReference type="SAM" id="MobiDB-lite"/>
    </source>
</evidence>
<dbReference type="GO" id="GO:0004519">
    <property type="term" value="F:endonuclease activity"/>
    <property type="evidence" value="ECO:0007669"/>
    <property type="project" value="UniProtKB-KW"/>
</dbReference>
<evidence type="ECO:0000256" key="2">
    <source>
        <dbReference type="ARBA" id="ARBA00009260"/>
    </source>
</evidence>
<comment type="similarity">
    <text evidence="2">Belongs to the phage GPA family.</text>
</comment>
<sequence length="812" mass="91000">MTTATRGRRAPSPPPPYPGSTDNAIPYAYGGNKPYQPIGVDVAPGLDGFDYLTPDGTRKHIAFSELVAEDEKPERSKLLRRRLASLPQYIRRHFAAKLDALDAKDRKAADHWLVNTFERHVLTRIDSVNSVYQPDTVMPGILLPIRDQLFRMLWAGKKELKRLAYTLADIFTSEFIRESDHQLARTGDPEFAALSGYGRIASLAVHLKTPIPGWTAYCNEELEAEDALRAVLRLESPQWWLNRLRRIHARWREHLMIAAGYVQKKSSPYSSAPCLTEWLAQKKANREYLKAMELEDQDTGERISLIDKVAGSVANPANRRRELMTRMRGFEDLAKLEGLAGDFYTLTAPSRYHAMQHNGRRNNKYCGASPRETQQYLCKVWARTRAAWKRKGIRVFGFRVVEPHHDATPHWHLLLFMRPEKVEQARDIFRKYALREDGNEPGAWEHRLEFKPIEDALGSATGYIAKYISKNIDGFALDGEKDDETGEDLKEMSLRVSAWASRWSIRQFQQIGGAPVTVYRELRRVGNRELVLHPELETARQAADAGEWDNYVLAQGGPLVERDNLRIRLNYETTENGNAYGDDVQRITGIYCPITGNDSLIFTRTTQYKIVPKRQSADGVAVDVGFSGGNAAPRSSVNNCTRDPAAGADGVEHAAREAAGQSEMTVPAEGVTVNFDALSRQEKRELAQRLSEDVRSKRKKRPPQQEEGAGLSVKEQQISELLALRGIEASAGMVRSMMAGASVACGDLVMTVQDGRLVSRSRAGSGLTVTMTDKGLVSSRHESNELPSQVMAAKKKTGDLVNRMKAVFSGRK</sequence>
<keyword evidence="5" id="KW-0255">Endonuclease</keyword>
<dbReference type="InterPro" id="IPR008766">
    <property type="entry name" value="Replication_gene_A-like"/>
</dbReference>
<protein>
    <submittedName>
        <fullName evidence="9">Bacteriophage replication gene A protein (GPA)</fullName>
    </submittedName>
</protein>
<keyword evidence="10" id="KW-1185">Reference proteome</keyword>